<dbReference type="InterPro" id="IPR020846">
    <property type="entry name" value="MFS_dom"/>
</dbReference>
<dbReference type="InterPro" id="IPR036259">
    <property type="entry name" value="MFS_trans_sf"/>
</dbReference>
<dbReference type="InterPro" id="IPR045263">
    <property type="entry name" value="GLUT"/>
</dbReference>
<reference evidence="7" key="2">
    <citation type="submission" date="2017-10" db="EMBL/GenBank/DDBJ databases">
        <title>Ladona fulva Genome sequencing and assembly.</title>
        <authorList>
            <person name="Murali S."/>
            <person name="Richards S."/>
            <person name="Bandaranaike D."/>
            <person name="Bellair M."/>
            <person name="Blankenburg K."/>
            <person name="Chao H."/>
            <person name="Dinh H."/>
            <person name="Doddapaneni H."/>
            <person name="Dugan-Rocha S."/>
            <person name="Elkadiri S."/>
            <person name="Gnanaolivu R."/>
            <person name="Hernandez B."/>
            <person name="Skinner E."/>
            <person name="Javaid M."/>
            <person name="Lee S."/>
            <person name="Li M."/>
            <person name="Ming W."/>
            <person name="Munidasa M."/>
            <person name="Muniz J."/>
            <person name="Nguyen L."/>
            <person name="Hughes D."/>
            <person name="Osuji N."/>
            <person name="Pu L.-L."/>
            <person name="Puazo M."/>
            <person name="Qu C."/>
            <person name="Quiroz J."/>
            <person name="Raj R."/>
            <person name="Weissenberger G."/>
            <person name="Xin Y."/>
            <person name="Zou X."/>
            <person name="Han Y."/>
            <person name="Worley K."/>
            <person name="Muzny D."/>
            <person name="Gibbs R."/>
        </authorList>
    </citation>
    <scope>NUCLEOTIDE SEQUENCE</scope>
    <source>
        <strain evidence="7">Sampled in the wild</strain>
    </source>
</reference>
<feature type="transmembrane region" description="Helical" evidence="5">
    <location>
        <begin position="303"/>
        <end position="323"/>
    </location>
</feature>
<organism evidence="7 8">
    <name type="scientific">Ladona fulva</name>
    <name type="common">Scarce chaser dragonfly</name>
    <name type="synonym">Libellula fulva</name>
    <dbReference type="NCBI Taxonomy" id="123851"/>
    <lineage>
        <taxon>Eukaryota</taxon>
        <taxon>Metazoa</taxon>
        <taxon>Ecdysozoa</taxon>
        <taxon>Arthropoda</taxon>
        <taxon>Hexapoda</taxon>
        <taxon>Insecta</taxon>
        <taxon>Pterygota</taxon>
        <taxon>Palaeoptera</taxon>
        <taxon>Odonata</taxon>
        <taxon>Epiprocta</taxon>
        <taxon>Anisoptera</taxon>
        <taxon>Libelluloidea</taxon>
        <taxon>Libellulidae</taxon>
        <taxon>Ladona</taxon>
    </lineage>
</organism>
<gene>
    <name evidence="7" type="ORF">J437_LFUL014604</name>
</gene>
<dbReference type="Gene3D" id="1.20.1250.20">
    <property type="entry name" value="MFS general substrate transporter like domains"/>
    <property type="match status" value="2"/>
</dbReference>
<sequence>MNLSEMNLLWSVIVSAPLITGMFGSLFSGYFADRYGRKWTLFHCLAIQTVAGILLISSRWALSFEMLLVARLLLGFAGGLATGVSPMYLTEIAPSNLRGTMGVLCPMGLSTGVFIAQILGFKLSRLRNLGHKKLLEELVELNLGIPYQGNDKRKGFGLLELLQSHSLRLPLLIVMSMQAGQQLSGINAVFYYSMIIFERAGLGKFGSEFASVCAGGVNLAMALVSPWLVGRYTRRGLILISCYSAATCILMLIIIILLIDYLWWMPYLSIVAVLAFVFCYGLGLGPLPFFIGAELFEIEPRPMAMALGSLANWGGNFLVGVTFPLLQQWLGPWAFATFVLSSLALAEFLKRKLPETKGLDPIQVSHLFSQ</sequence>
<comment type="caution">
    <text evidence="7">The sequence shown here is derived from an EMBL/GenBank/DDBJ whole genome shotgun (WGS) entry which is preliminary data.</text>
</comment>
<dbReference type="Proteomes" id="UP000792457">
    <property type="component" value="Unassembled WGS sequence"/>
</dbReference>
<evidence type="ECO:0000256" key="2">
    <source>
        <dbReference type="ARBA" id="ARBA00022692"/>
    </source>
</evidence>
<dbReference type="PROSITE" id="PS50850">
    <property type="entry name" value="MFS"/>
    <property type="match status" value="1"/>
</dbReference>
<feature type="transmembrane region" description="Helical" evidence="5">
    <location>
        <begin position="39"/>
        <end position="56"/>
    </location>
</feature>
<dbReference type="Pfam" id="PF00083">
    <property type="entry name" value="Sugar_tr"/>
    <property type="match status" value="2"/>
</dbReference>
<dbReference type="InterPro" id="IPR003663">
    <property type="entry name" value="Sugar/inositol_transpt"/>
</dbReference>
<dbReference type="PRINTS" id="PR00171">
    <property type="entry name" value="SUGRTRNSPORT"/>
</dbReference>
<evidence type="ECO:0000259" key="6">
    <source>
        <dbReference type="PROSITE" id="PS50850"/>
    </source>
</evidence>
<dbReference type="GO" id="GO:0016020">
    <property type="term" value="C:membrane"/>
    <property type="evidence" value="ECO:0007669"/>
    <property type="project" value="UniProtKB-SubCell"/>
</dbReference>
<evidence type="ECO:0000313" key="8">
    <source>
        <dbReference type="Proteomes" id="UP000792457"/>
    </source>
</evidence>
<keyword evidence="3 5" id="KW-1133">Transmembrane helix</keyword>
<feature type="transmembrane region" description="Helical" evidence="5">
    <location>
        <begin position="7"/>
        <end position="27"/>
    </location>
</feature>
<dbReference type="OrthoDB" id="4540492at2759"/>
<dbReference type="InterPro" id="IPR005828">
    <property type="entry name" value="MFS_sugar_transport-like"/>
</dbReference>
<feature type="transmembrane region" description="Helical" evidence="5">
    <location>
        <begin position="68"/>
        <end position="89"/>
    </location>
</feature>
<keyword evidence="4 5" id="KW-0472">Membrane</keyword>
<reference evidence="7" key="1">
    <citation type="submission" date="2013-04" db="EMBL/GenBank/DDBJ databases">
        <authorList>
            <person name="Qu J."/>
            <person name="Murali S.C."/>
            <person name="Bandaranaike D."/>
            <person name="Bellair M."/>
            <person name="Blankenburg K."/>
            <person name="Chao H."/>
            <person name="Dinh H."/>
            <person name="Doddapaneni H."/>
            <person name="Downs B."/>
            <person name="Dugan-Rocha S."/>
            <person name="Elkadiri S."/>
            <person name="Gnanaolivu R.D."/>
            <person name="Hernandez B."/>
            <person name="Javaid M."/>
            <person name="Jayaseelan J.C."/>
            <person name="Lee S."/>
            <person name="Li M."/>
            <person name="Ming W."/>
            <person name="Munidasa M."/>
            <person name="Muniz J."/>
            <person name="Nguyen L."/>
            <person name="Ongeri F."/>
            <person name="Osuji N."/>
            <person name="Pu L.-L."/>
            <person name="Puazo M."/>
            <person name="Qu C."/>
            <person name="Quiroz J."/>
            <person name="Raj R."/>
            <person name="Weissenberger G."/>
            <person name="Xin Y."/>
            <person name="Zou X."/>
            <person name="Han Y."/>
            <person name="Richards S."/>
            <person name="Worley K."/>
            <person name="Muzny D."/>
            <person name="Gibbs R."/>
        </authorList>
    </citation>
    <scope>NUCLEOTIDE SEQUENCE</scope>
    <source>
        <strain evidence="7">Sampled in the wild</strain>
    </source>
</reference>
<dbReference type="EMBL" id="KZ308818">
    <property type="protein sequence ID" value="KAG8234484.1"/>
    <property type="molecule type" value="Genomic_DNA"/>
</dbReference>
<keyword evidence="2 5" id="KW-0812">Transmembrane</keyword>
<protein>
    <recommendedName>
        <fullName evidence="6">Major facilitator superfamily (MFS) profile domain-containing protein</fullName>
    </recommendedName>
</protein>
<accession>A0A8K0P8C8</accession>
<dbReference type="SUPFAM" id="SSF103473">
    <property type="entry name" value="MFS general substrate transporter"/>
    <property type="match status" value="1"/>
</dbReference>
<feature type="transmembrane region" description="Helical" evidence="5">
    <location>
        <begin position="209"/>
        <end position="229"/>
    </location>
</feature>
<feature type="domain" description="Major facilitator superfamily (MFS) profile" evidence="6">
    <location>
        <begin position="1"/>
        <end position="357"/>
    </location>
</feature>
<dbReference type="AlphaFoldDB" id="A0A8K0P8C8"/>
<feature type="transmembrane region" description="Helical" evidence="5">
    <location>
        <begin position="101"/>
        <end position="123"/>
    </location>
</feature>
<keyword evidence="8" id="KW-1185">Reference proteome</keyword>
<comment type="subcellular location">
    <subcellularLocation>
        <location evidence="1">Membrane</location>
        <topology evidence="1">Multi-pass membrane protein</topology>
    </subcellularLocation>
</comment>
<feature type="transmembrane region" description="Helical" evidence="5">
    <location>
        <begin position="171"/>
        <end position="197"/>
    </location>
</feature>
<name>A0A8K0P8C8_LADFU</name>
<proteinExistence type="predicted"/>
<feature type="transmembrane region" description="Helical" evidence="5">
    <location>
        <begin position="236"/>
        <end position="259"/>
    </location>
</feature>
<evidence type="ECO:0000256" key="1">
    <source>
        <dbReference type="ARBA" id="ARBA00004141"/>
    </source>
</evidence>
<dbReference type="InterPro" id="IPR005829">
    <property type="entry name" value="Sugar_transporter_CS"/>
</dbReference>
<dbReference type="GO" id="GO:0015149">
    <property type="term" value="F:hexose transmembrane transporter activity"/>
    <property type="evidence" value="ECO:0007669"/>
    <property type="project" value="TreeGrafter"/>
</dbReference>
<evidence type="ECO:0000313" key="7">
    <source>
        <dbReference type="EMBL" id="KAG8234484.1"/>
    </source>
</evidence>
<dbReference type="PROSITE" id="PS00217">
    <property type="entry name" value="SUGAR_TRANSPORT_2"/>
    <property type="match status" value="1"/>
</dbReference>
<evidence type="ECO:0000256" key="3">
    <source>
        <dbReference type="ARBA" id="ARBA00022989"/>
    </source>
</evidence>
<feature type="transmembrane region" description="Helical" evidence="5">
    <location>
        <begin position="265"/>
        <end position="291"/>
    </location>
</feature>
<evidence type="ECO:0000256" key="4">
    <source>
        <dbReference type="ARBA" id="ARBA00023136"/>
    </source>
</evidence>
<dbReference type="PANTHER" id="PTHR23503:SF127">
    <property type="entry name" value="FI08437P-RELATED"/>
    <property type="match status" value="1"/>
</dbReference>
<dbReference type="PANTHER" id="PTHR23503">
    <property type="entry name" value="SOLUTE CARRIER FAMILY 2"/>
    <property type="match status" value="1"/>
</dbReference>
<feature type="transmembrane region" description="Helical" evidence="5">
    <location>
        <begin position="329"/>
        <end position="349"/>
    </location>
</feature>
<evidence type="ECO:0000256" key="5">
    <source>
        <dbReference type="SAM" id="Phobius"/>
    </source>
</evidence>